<dbReference type="Proteomes" id="UP000183365">
    <property type="component" value="Unassembled WGS sequence"/>
</dbReference>
<dbReference type="VEuPathDB" id="FungiDB:HGUI_04058"/>
<proteinExistence type="predicted"/>
<evidence type="ECO:0000313" key="2">
    <source>
        <dbReference type="Proteomes" id="UP000183365"/>
    </source>
</evidence>
<dbReference type="AlphaFoldDB" id="A0A1L0CTD9"/>
<evidence type="ECO:0000313" key="1">
    <source>
        <dbReference type="EMBL" id="SGZ41857.1"/>
    </source>
</evidence>
<gene>
    <name evidence="1" type="ORF">HGUI_04058</name>
</gene>
<dbReference type="InterPro" id="IPR008914">
    <property type="entry name" value="PEBP"/>
</dbReference>
<dbReference type="InterPro" id="IPR036610">
    <property type="entry name" value="PEBP-like_sf"/>
</dbReference>
<protein>
    <submittedName>
        <fullName evidence="1">Uncharacterized protein</fullName>
    </submittedName>
</protein>
<dbReference type="PANTHER" id="PTHR11362:SF148">
    <property type="entry name" value="CARBOXYPEPTIDASE Y INHIBITOR"/>
    <property type="match status" value="1"/>
</dbReference>
<dbReference type="GO" id="GO:0046578">
    <property type="term" value="P:regulation of Ras protein signal transduction"/>
    <property type="evidence" value="ECO:0007669"/>
    <property type="project" value="TreeGrafter"/>
</dbReference>
<dbReference type="EMBL" id="FQNF01000192">
    <property type="protein sequence ID" value="SGZ41857.1"/>
    <property type="molecule type" value="Genomic_DNA"/>
</dbReference>
<dbReference type="GO" id="GO:0030414">
    <property type="term" value="F:peptidase inhibitor activity"/>
    <property type="evidence" value="ECO:0007669"/>
    <property type="project" value="TreeGrafter"/>
</dbReference>
<dbReference type="Gene3D" id="3.90.280.10">
    <property type="entry name" value="PEBP-like"/>
    <property type="match status" value="1"/>
</dbReference>
<accession>A0A1L0CTD9</accession>
<sequence>MDKVFNQTFGQTHKDIEFPQGNLEVVYSTLDQPIGAGSQLKAKDVQEIPSVKVSSSLINKDALYTLIMSDIDASAEGCHYLVTNLHACSENEQMVVKNKTKDDEVILEYVPPGPRIEQNHAYVWLLFEGVPDASRANAVNECRRGYGTNEKYHGAEWFKEVSGLGQLLAFNYYYVKNDQA</sequence>
<keyword evidence="2" id="KW-1185">Reference proteome</keyword>
<dbReference type="OrthoDB" id="2506647at2759"/>
<dbReference type="GO" id="GO:0005543">
    <property type="term" value="F:phospholipid binding"/>
    <property type="evidence" value="ECO:0007669"/>
    <property type="project" value="TreeGrafter"/>
</dbReference>
<dbReference type="InterPro" id="IPR035810">
    <property type="entry name" value="PEBP_euk"/>
</dbReference>
<dbReference type="PANTHER" id="PTHR11362">
    <property type="entry name" value="PHOSPHATIDYLETHANOLAMINE-BINDING PROTEIN"/>
    <property type="match status" value="1"/>
</dbReference>
<dbReference type="GO" id="GO:0030162">
    <property type="term" value="P:regulation of proteolysis"/>
    <property type="evidence" value="ECO:0007669"/>
    <property type="project" value="TreeGrafter"/>
</dbReference>
<organism evidence="1 2">
    <name type="scientific">Hanseniaspora guilliermondii</name>
    <dbReference type="NCBI Taxonomy" id="56406"/>
    <lineage>
        <taxon>Eukaryota</taxon>
        <taxon>Fungi</taxon>
        <taxon>Dikarya</taxon>
        <taxon>Ascomycota</taxon>
        <taxon>Saccharomycotina</taxon>
        <taxon>Saccharomycetes</taxon>
        <taxon>Saccharomycodales</taxon>
        <taxon>Saccharomycodaceae</taxon>
        <taxon>Hanseniaspora</taxon>
    </lineage>
</organism>
<dbReference type="SUPFAM" id="SSF49777">
    <property type="entry name" value="PEBP-like"/>
    <property type="match status" value="1"/>
</dbReference>
<dbReference type="Pfam" id="PF01161">
    <property type="entry name" value="PBP"/>
    <property type="match status" value="1"/>
</dbReference>
<reference evidence="2" key="1">
    <citation type="submission" date="2016-11" db="EMBL/GenBank/DDBJ databases">
        <authorList>
            <person name="Guldener U."/>
        </authorList>
    </citation>
    <scope>NUCLEOTIDE SEQUENCE [LARGE SCALE GENOMIC DNA]</scope>
</reference>
<name>A0A1L0CTD9_9ASCO</name>
<dbReference type="CDD" id="cd00866">
    <property type="entry name" value="PEBP_euk"/>
    <property type="match status" value="1"/>
</dbReference>